<organism evidence="1 2">
    <name type="scientific">Rhizoctonia solani</name>
    <dbReference type="NCBI Taxonomy" id="456999"/>
    <lineage>
        <taxon>Eukaryota</taxon>
        <taxon>Fungi</taxon>
        <taxon>Dikarya</taxon>
        <taxon>Basidiomycota</taxon>
        <taxon>Agaricomycotina</taxon>
        <taxon>Agaricomycetes</taxon>
        <taxon>Cantharellales</taxon>
        <taxon>Ceratobasidiaceae</taxon>
        <taxon>Rhizoctonia</taxon>
    </lineage>
</organism>
<reference evidence="1" key="1">
    <citation type="submission" date="2021-01" db="EMBL/GenBank/DDBJ databases">
        <authorList>
            <person name="Kaushik A."/>
        </authorList>
    </citation>
    <scope>NUCLEOTIDE SEQUENCE</scope>
    <source>
        <strain evidence="1">AG4-RS23</strain>
    </source>
</reference>
<dbReference type="EMBL" id="CAJMWY010003640">
    <property type="protein sequence ID" value="CAE6504399.1"/>
    <property type="molecule type" value="Genomic_DNA"/>
</dbReference>
<accession>A0A8H3HCY0</accession>
<evidence type="ECO:0000313" key="2">
    <source>
        <dbReference type="Proteomes" id="UP000663861"/>
    </source>
</evidence>
<feature type="non-terminal residue" evidence="1">
    <location>
        <position position="233"/>
    </location>
</feature>
<comment type="caution">
    <text evidence="1">The sequence shown here is derived from an EMBL/GenBank/DDBJ whole genome shotgun (WGS) entry which is preliminary data.</text>
</comment>
<name>A0A8H3HCY0_9AGAM</name>
<evidence type="ECO:0000313" key="1">
    <source>
        <dbReference type="EMBL" id="CAE6504399.1"/>
    </source>
</evidence>
<proteinExistence type="predicted"/>
<gene>
    <name evidence="1" type="ORF">RDB_LOCUS127393</name>
</gene>
<sequence>KVICFVSHGTSAESYKDILELMTTRFILRPGHEKRHVKEGLSKYRSLESVLLLLRGIKINLHPDDDLDVEADVVIYWGVPPETLFVKRMSTVGAQHTYVILSNFDDSATRRRVTTRSGMREHPESTQVNLTGPGTLLHSYRDRTWRAMGTIPSSVADKLYADHVIKVKKALKIPMKDSIIRANQFAARVLLHGEAEDGSSLYPPIRTRPSMKQKQVVKFGLQPYISQGLMKVD</sequence>
<dbReference type="Proteomes" id="UP000663861">
    <property type="component" value="Unassembled WGS sequence"/>
</dbReference>
<protein>
    <submittedName>
        <fullName evidence="1">Uncharacterized protein</fullName>
    </submittedName>
</protein>
<dbReference type="AlphaFoldDB" id="A0A8H3HCY0"/>